<protein>
    <recommendedName>
        <fullName evidence="2">histidine kinase</fullName>
        <ecNumber evidence="2">2.7.13.3</ecNumber>
    </recommendedName>
</protein>
<comment type="catalytic activity">
    <reaction evidence="1">
        <text>ATP + protein L-histidine = ADP + protein N-phospho-L-histidine.</text>
        <dbReference type="EC" id="2.7.13.3"/>
    </reaction>
</comment>
<dbReference type="Gene3D" id="3.30.450.20">
    <property type="entry name" value="PAS domain"/>
    <property type="match status" value="2"/>
</dbReference>
<dbReference type="InterPro" id="IPR003661">
    <property type="entry name" value="HisK_dim/P_dom"/>
</dbReference>
<dbReference type="AlphaFoldDB" id="A0A7S8IG04"/>
<dbReference type="InterPro" id="IPR036097">
    <property type="entry name" value="HisK_dim/P_sf"/>
</dbReference>
<dbReference type="Pfam" id="PF13188">
    <property type="entry name" value="PAS_8"/>
    <property type="match status" value="1"/>
</dbReference>
<name>A0A7S8IG04_9CHLR</name>
<dbReference type="SUPFAM" id="SSF55874">
    <property type="entry name" value="ATPase domain of HSP90 chaperone/DNA topoisomerase II/histidine kinase"/>
    <property type="match status" value="1"/>
</dbReference>
<feature type="domain" description="PAS" evidence="9">
    <location>
        <begin position="3"/>
        <end position="47"/>
    </location>
</feature>
<dbReference type="InterPro" id="IPR001610">
    <property type="entry name" value="PAC"/>
</dbReference>
<organism evidence="11 12">
    <name type="scientific">Phototrophicus methaneseepsis</name>
    <dbReference type="NCBI Taxonomy" id="2710758"/>
    <lineage>
        <taxon>Bacteria</taxon>
        <taxon>Bacillati</taxon>
        <taxon>Chloroflexota</taxon>
        <taxon>Candidatus Thermofontia</taxon>
        <taxon>Phototrophicales</taxon>
        <taxon>Phototrophicaceae</taxon>
        <taxon>Phototrophicus</taxon>
    </lineage>
</organism>
<keyword evidence="6" id="KW-0902">Two-component regulatory system</keyword>
<accession>A0A7S8IG04</accession>
<feature type="domain" description="Histidine kinase" evidence="8">
    <location>
        <begin position="257"/>
        <end position="470"/>
    </location>
</feature>
<dbReference type="SMART" id="SM00086">
    <property type="entry name" value="PAC"/>
    <property type="match status" value="1"/>
</dbReference>
<dbReference type="Pfam" id="PF00512">
    <property type="entry name" value="HisKA"/>
    <property type="match status" value="1"/>
</dbReference>
<dbReference type="GO" id="GO:0030295">
    <property type="term" value="F:protein kinase activator activity"/>
    <property type="evidence" value="ECO:0007669"/>
    <property type="project" value="TreeGrafter"/>
</dbReference>
<evidence type="ECO:0000256" key="5">
    <source>
        <dbReference type="ARBA" id="ARBA00022777"/>
    </source>
</evidence>
<dbReference type="EC" id="2.7.13.3" evidence="2"/>
<evidence type="ECO:0000259" key="9">
    <source>
        <dbReference type="PROSITE" id="PS50112"/>
    </source>
</evidence>
<evidence type="ECO:0000256" key="3">
    <source>
        <dbReference type="ARBA" id="ARBA00022553"/>
    </source>
</evidence>
<sequence length="475" mass="53534">MFDEQYSQALVNAVDSPVFLLDYNGQILMANNQAFSILEREPETIIGAPLWQYMESTPAYSLQAAFESFDPEQFPLNLKLHWRCSRSNCWANATLAVILLADGPPQVMCTITQMLDSYSVIEGMLHAGTLEQIPQPICVTDENDVFRYCNKALRDLVDRDFSEIIGIPGVSIFSYENEEEAAIRIEQRHKGESETYESTIMRPNGELVYVIVSASPIMDSANRYRGAIAFITDMTSQKLAEQELRRSNTELDAFSHTVAHDLKSPLSVLLGFADLLETEIFNIPQDDAIEYLRTMGQTTQKMINIVDELLLLSQMRKSDVTLVPVDMEFIVNEALMGVAYLRNQHRAQITVATQSWPKAMGYPAWIEAVWSNYISNAIKYGGEPPHIEIGATEEGDWIRYWVRDDGEGLTQEQIGLLFKPFERLHTERTKGHGIGLTIVQRIMVKLGGEVGVESMPGEGSIFSFRLRRALAVESP</sequence>
<reference evidence="11 12" key="1">
    <citation type="submission" date="2020-02" db="EMBL/GenBank/DDBJ databases">
        <authorList>
            <person name="Zheng R.K."/>
            <person name="Sun C.M."/>
        </authorList>
    </citation>
    <scope>NUCLEOTIDE SEQUENCE [LARGE SCALE GENOMIC DNA]</scope>
    <source>
        <strain evidence="12">rifampicinis</strain>
    </source>
</reference>
<dbReference type="SMART" id="SM00091">
    <property type="entry name" value="PAS"/>
    <property type="match status" value="2"/>
</dbReference>
<dbReference type="GO" id="GO:0000155">
    <property type="term" value="F:phosphorelay sensor kinase activity"/>
    <property type="evidence" value="ECO:0007669"/>
    <property type="project" value="InterPro"/>
</dbReference>
<dbReference type="InterPro" id="IPR005467">
    <property type="entry name" value="His_kinase_dom"/>
</dbReference>
<dbReference type="InterPro" id="IPR000014">
    <property type="entry name" value="PAS"/>
</dbReference>
<keyword evidence="5" id="KW-0418">Kinase</keyword>
<evidence type="ECO:0000256" key="2">
    <source>
        <dbReference type="ARBA" id="ARBA00012438"/>
    </source>
</evidence>
<evidence type="ECO:0000313" key="12">
    <source>
        <dbReference type="Proteomes" id="UP000594468"/>
    </source>
</evidence>
<dbReference type="Pfam" id="PF02518">
    <property type="entry name" value="HATPase_c"/>
    <property type="match status" value="1"/>
</dbReference>
<keyword evidence="3" id="KW-0597">Phosphoprotein</keyword>
<dbReference type="KEGG" id="pmet:G4Y79_03570"/>
<dbReference type="CDD" id="cd00075">
    <property type="entry name" value="HATPase"/>
    <property type="match status" value="1"/>
</dbReference>
<keyword evidence="4" id="KW-0808">Transferase</keyword>
<evidence type="ECO:0000259" key="10">
    <source>
        <dbReference type="PROSITE" id="PS50113"/>
    </source>
</evidence>
<evidence type="ECO:0000256" key="1">
    <source>
        <dbReference type="ARBA" id="ARBA00000085"/>
    </source>
</evidence>
<dbReference type="Proteomes" id="UP000594468">
    <property type="component" value="Chromosome"/>
</dbReference>
<keyword evidence="12" id="KW-1185">Reference proteome</keyword>
<dbReference type="PANTHER" id="PTHR42878">
    <property type="entry name" value="TWO-COMPONENT HISTIDINE KINASE"/>
    <property type="match status" value="1"/>
</dbReference>
<dbReference type="PRINTS" id="PR00344">
    <property type="entry name" value="BCTRLSENSOR"/>
</dbReference>
<evidence type="ECO:0000259" key="8">
    <source>
        <dbReference type="PROSITE" id="PS50109"/>
    </source>
</evidence>
<dbReference type="PANTHER" id="PTHR42878:SF15">
    <property type="entry name" value="BACTERIOPHYTOCHROME"/>
    <property type="match status" value="1"/>
</dbReference>
<dbReference type="EMBL" id="CP062983">
    <property type="protein sequence ID" value="QPC83473.1"/>
    <property type="molecule type" value="Genomic_DNA"/>
</dbReference>
<dbReference type="CDD" id="cd00130">
    <property type="entry name" value="PAS"/>
    <property type="match status" value="2"/>
</dbReference>
<dbReference type="SMART" id="SM00387">
    <property type="entry name" value="HATPase_c"/>
    <property type="match status" value="1"/>
</dbReference>
<dbReference type="CDD" id="cd00082">
    <property type="entry name" value="HisKA"/>
    <property type="match status" value="1"/>
</dbReference>
<evidence type="ECO:0000256" key="7">
    <source>
        <dbReference type="ARBA" id="ARBA00023136"/>
    </source>
</evidence>
<dbReference type="InterPro" id="IPR000700">
    <property type="entry name" value="PAS-assoc_C"/>
</dbReference>
<dbReference type="GO" id="GO:0007234">
    <property type="term" value="P:osmosensory signaling via phosphorelay pathway"/>
    <property type="evidence" value="ECO:0007669"/>
    <property type="project" value="TreeGrafter"/>
</dbReference>
<dbReference type="SUPFAM" id="SSF55785">
    <property type="entry name" value="PYP-like sensor domain (PAS domain)"/>
    <property type="match status" value="2"/>
</dbReference>
<dbReference type="PROSITE" id="PS50109">
    <property type="entry name" value="HIS_KIN"/>
    <property type="match status" value="1"/>
</dbReference>
<dbReference type="GO" id="GO:0000156">
    <property type="term" value="F:phosphorelay response regulator activity"/>
    <property type="evidence" value="ECO:0007669"/>
    <property type="project" value="TreeGrafter"/>
</dbReference>
<keyword evidence="7" id="KW-0472">Membrane</keyword>
<feature type="domain" description="PAC" evidence="10">
    <location>
        <begin position="194"/>
        <end position="246"/>
    </location>
</feature>
<evidence type="ECO:0000313" key="11">
    <source>
        <dbReference type="EMBL" id="QPC83473.1"/>
    </source>
</evidence>
<dbReference type="InterPro" id="IPR003594">
    <property type="entry name" value="HATPase_dom"/>
</dbReference>
<dbReference type="Pfam" id="PF13426">
    <property type="entry name" value="PAS_9"/>
    <property type="match status" value="1"/>
</dbReference>
<dbReference type="Gene3D" id="3.30.565.10">
    <property type="entry name" value="Histidine kinase-like ATPase, C-terminal domain"/>
    <property type="match status" value="1"/>
</dbReference>
<evidence type="ECO:0000256" key="4">
    <source>
        <dbReference type="ARBA" id="ARBA00022679"/>
    </source>
</evidence>
<dbReference type="PROSITE" id="PS50113">
    <property type="entry name" value="PAC"/>
    <property type="match status" value="1"/>
</dbReference>
<dbReference type="InterPro" id="IPR004358">
    <property type="entry name" value="Sig_transdc_His_kin-like_C"/>
</dbReference>
<dbReference type="RefSeq" id="WP_195171540.1">
    <property type="nucleotide sequence ID" value="NZ_CP062983.1"/>
</dbReference>
<dbReference type="NCBIfam" id="TIGR00229">
    <property type="entry name" value="sensory_box"/>
    <property type="match status" value="1"/>
</dbReference>
<dbReference type="InterPro" id="IPR050351">
    <property type="entry name" value="BphY/WalK/GraS-like"/>
</dbReference>
<dbReference type="InterPro" id="IPR035965">
    <property type="entry name" value="PAS-like_dom_sf"/>
</dbReference>
<dbReference type="SUPFAM" id="SSF47384">
    <property type="entry name" value="Homodimeric domain of signal transducing histidine kinase"/>
    <property type="match status" value="1"/>
</dbReference>
<gene>
    <name evidence="11" type="ORF">G4Y79_03570</name>
</gene>
<evidence type="ECO:0000256" key="6">
    <source>
        <dbReference type="ARBA" id="ARBA00023012"/>
    </source>
</evidence>
<dbReference type="SMART" id="SM00388">
    <property type="entry name" value="HisKA"/>
    <property type="match status" value="1"/>
</dbReference>
<dbReference type="PROSITE" id="PS50112">
    <property type="entry name" value="PAS"/>
    <property type="match status" value="1"/>
</dbReference>
<dbReference type="InterPro" id="IPR036890">
    <property type="entry name" value="HATPase_C_sf"/>
</dbReference>
<dbReference type="GO" id="GO:0016020">
    <property type="term" value="C:membrane"/>
    <property type="evidence" value="ECO:0007669"/>
    <property type="project" value="UniProtKB-SubCell"/>
</dbReference>
<dbReference type="Gene3D" id="1.10.287.130">
    <property type="match status" value="1"/>
</dbReference>
<proteinExistence type="predicted"/>